<evidence type="ECO:0000313" key="3">
    <source>
        <dbReference type="EnsemblFungi" id="CEF79547"/>
    </source>
</evidence>
<reference evidence="2 4" key="3">
    <citation type="journal article" date="2015" name="BMC Genomics">
        <title>The completed genome sequence of the pathogenic ascomycete fungus Fusarium graminearum.</title>
        <authorList>
            <person name="King R."/>
            <person name="Urban M."/>
            <person name="Hammond-Kosack M.C."/>
            <person name="Hassani-Pak K."/>
            <person name="Hammond-Kosack K.E."/>
        </authorList>
    </citation>
    <scope>NUCLEOTIDE SEQUENCE [LARGE SCALE GENOMIC DNA]</scope>
    <source>
        <strain evidence="4">ATCC MYA-4620 / CBS 123657 / FGSC 9075 / NRRL 31084 / PH-1</strain>
        <strain evidence="2">PH-1</strain>
    </source>
</reference>
<dbReference type="SUPFAM" id="SSF52540">
    <property type="entry name" value="P-loop containing nucleoside triphosphate hydrolases"/>
    <property type="match status" value="1"/>
</dbReference>
<reference evidence="3" key="4">
    <citation type="submission" date="2017-01" db="UniProtKB">
        <authorList>
            <consortium name="EnsemblFungi"/>
        </authorList>
    </citation>
    <scope>IDENTIFICATION</scope>
    <source>
        <strain evidence="3">PH-1 / ATCC MYA-4620 / FGSC 9075 / NRRL 31084</strain>
    </source>
</reference>
<proteinExistence type="predicted"/>
<dbReference type="InterPro" id="IPR027417">
    <property type="entry name" value="P-loop_NTPase"/>
</dbReference>
<dbReference type="eggNOG" id="ENOG502RN1H">
    <property type="taxonomic scope" value="Eukaryota"/>
</dbReference>
<dbReference type="InParanoid" id="A0A098DM81"/>
<dbReference type="Proteomes" id="UP000070720">
    <property type="component" value="Chromosome 2"/>
</dbReference>
<gene>
    <name evidence="3" type="primary">FG04515.1</name>
    <name evidence="2" type="ORF">FGRAMPH1_01T15491</name>
</gene>
<sequence length="1223" mass="137299">MFVIDLVRRLPDIRQVNGLGGYYTLHHFDINITKNDDGLSCVQPDASVTISPILLLGTDDLGTSRINDDGEWLKAHAEDMVNTLKSHMKFPVNFQNKEVLIRVAEQDSFDYGDDEDVMPVQRVLWEILERLDLWEPTVRPSLVNVVQTSQLHIPQSVDQHDEMEKAVEIDRQSAQKQKPMLLIVSCRAPVDSAHTNELSPMISHFIQQGVGGSEKDAGNITHLRPGSFKALKKKLEAHPYGYFDAIHLDILVVHKRPTKSDSESLLRVYFQFVDQNKSAPGTIETNLKRVSQVTTLLVSHGIRRAIIAPCPLARSATEAVAKVLLRGGLSTVIAMAYPVSENTVEMFITSLYIGYMQHNLPLEAAAQIARQRLRESDEQETMTVRDFVPLIYINPGLAKTPVIHPNVRYDCPLQEKRCHNSISLLRGRERDVLHIESILLLGAPLPLLIYGLSGIGKTALLGHLSAWWKASGMIDDAILVKLSSCEPFSKGDTMQQLQSHFLQSHECKGPDDLYNHFQHHRCLIMFDNLDSALLGRQQGQFITLTSKLAKSGAFVVIASRRRERWLSKVKLYKLAGLPTRPATLSIMEHASSSGLTEIGTPLSPEKRAAYKTEKERSCLCGIVEIVDGNPQAINILVSSGLYWSLAPKNVYLFMFWTSLKRQNSLTGRVKGPDKKDEPEEPRSIAGMARVYEILLSGDLCEGFPLMLLAPFIGTFPSKDLPSLLCIWGTRIRRLLGNDASTRLVHNAIDAHNSRLNDCKTSDDRISSIGDLFQGAQTTLAESPLTSHAKQIELCNPGDLFDEDHGPFQETSGLGSVLTAMCERVKEELVSVGMLEDSPEGFSPLDATERRMMRLNPLIHILFKKLPLYSRDLFSIKSTVAEAFVIYYCNRGARWPWKDFSDVRYAWRATSTEIEIEFDNFASACLTGLMELNLETTGLMALLRIAAVLERGEGDTKFYYRQYILFQVWTAALGRAMREIGKLRDADPDNKSSIFMFALAALYFAGELGRYHELNREPESELDQEAKYRPVIFNLAMSAMVLMPESVKEAANAKGLSPRQRFKALASMARDNDDFRYSIRSHIIDDIFQDIANPFDITSPQVSETTETASIEADVITMLSFSAEVGQQIRLSDAAVEAEEKKDWTETDTLLDKLLALEINSKESGYRSRIEAIRQKKRIAEQQMNNDKASQLAEELAELERIVVEEEANDTEDTDETEEEDGET</sequence>
<keyword evidence="4" id="KW-1185">Reference proteome</keyword>
<dbReference type="Gene3D" id="3.40.50.300">
    <property type="entry name" value="P-loop containing nucleotide triphosphate hydrolases"/>
    <property type="match status" value="1"/>
</dbReference>
<dbReference type="AlphaFoldDB" id="A0A098DM81"/>
<evidence type="ECO:0000313" key="4">
    <source>
        <dbReference type="Proteomes" id="UP000070720"/>
    </source>
</evidence>
<dbReference type="EnsemblFungi" id="CEF79547">
    <property type="protein sequence ID" value="CEF79547"/>
    <property type="gene ID" value="FGRRES_16101"/>
</dbReference>
<evidence type="ECO:0000313" key="2">
    <source>
        <dbReference type="EMBL" id="CEF79547.1"/>
    </source>
</evidence>
<organism evidence="2 4">
    <name type="scientific">Gibberella zeae (strain ATCC MYA-4620 / CBS 123657 / FGSC 9075 / NRRL 31084 / PH-1)</name>
    <name type="common">Wheat head blight fungus</name>
    <name type="synonym">Fusarium graminearum</name>
    <dbReference type="NCBI Taxonomy" id="229533"/>
    <lineage>
        <taxon>Eukaryota</taxon>
        <taxon>Fungi</taxon>
        <taxon>Dikarya</taxon>
        <taxon>Ascomycota</taxon>
        <taxon>Pezizomycotina</taxon>
        <taxon>Sordariomycetes</taxon>
        <taxon>Hypocreomycetidae</taxon>
        <taxon>Hypocreales</taxon>
        <taxon>Nectriaceae</taxon>
        <taxon>Fusarium</taxon>
    </lineage>
</organism>
<dbReference type="STRING" id="229533.A0A098DM81"/>
<reference evidence="3 4" key="1">
    <citation type="journal article" date="2007" name="Science">
        <title>The Fusarium graminearum genome reveals a link between localized polymorphism and pathogen specialization.</title>
        <authorList>
            <person name="Cuomo C.A."/>
            <person name="Gueldener U."/>
            <person name="Xu J.-R."/>
            <person name="Trail F."/>
            <person name="Turgeon B.G."/>
            <person name="Di Pietro A."/>
            <person name="Walton J.D."/>
            <person name="Ma L.-J."/>
            <person name="Baker S.E."/>
            <person name="Rep M."/>
            <person name="Adam G."/>
            <person name="Antoniw J."/>
            <person name="Baldwin T."/>
            <person name="Calvo S.E."/>
            <person name="Chang Y.-L."/>
            <person name="DeCaprio D."/>
            <person name="Gale L.R."/>
            <person name="Gnerre S."/>
            <person name="Goswami R.S."/>
            <person name="Hammond-Kosack K."/>
            <person name="Harris L.J."/>
            <person name="Hilburn K."/>
            <person name="Kennell J.C."/>
            <person name="Kroken S."/>
            <person name="Magnuson J.K."/>
            <person name="Mannhaupt G."/>
            <person name="Mauceli E.W."/>
            <person name="Mewes H.-W."/>
            <person name="Mitterbauer R."/>
            <person name="Muehlbauer G."/>
            <person name="Muensterkoetter M."/>
            <person name="Nelson D."/>
            <person name="O'Donnell K."/>
            <person name="Ouellet T."/>
            <person name="Qi W."/>
            <person name="Quesneville H."/>
            <person name="Roncero M.I.G."/>
            <person name="Seong K.-Y."/>
            <person name="Tetko I.V."/>
            <person name="Urban M."/>
            <person name="Waalwijk C."/>
            <person name="Ward T.J."/>
            <person name="Yao J."/>
            <person name="Birren B.W."/>
            <person name="Kistler H.C."/>
        </authorList>
    </citation>
    <scope>NUCLEOTIDE SEQUENCE [LARGE SCALE GENOMIC DNA]</scope>
    <source>
        <strain evidence="4">ATCC MYA-4620 / CBS 123657 / FGSC 9075 / NRRL 31084 / PH-1</strain>
        <strain evidence="3">PH-1 / ATCC MYA-4620 / FGSC 9075 / NRRL 31084</strain>
    </source>
</reference>
<dbReference type="EMBL" id="HG970333">
    <property type="protein sequence ID" value="CEF79547.1"/>
    <property type="molecule type" value="Genomic_DNA"/>
</dbReference>
<protein>
    <submittedName>
        <fullName evidence="2">Chromosome 2, complete genome</fullName>
    </submittedName>
</protein>
<accession>A0A0E0S7S2</accession>
<evidence type="ECO:0000256" key="1">
    <source>
        <dbReference type="SAM" id="MobiDB-lite"/>
    </source>
</evidence>
<name>A0A098DM81_GIBZE</name>
<feature type="compositionally biased region" description="Acidic residues" evidence="1">
    <location>
        <begin position="1204"/>
        <end position="1223"/>
    </location>
</feature>
<dbReference type="VEuPathDB" id="FungiDB:FGRAMPH1_01G15491"/>
<reference evidence="3 4" key="2">
    <citation type="journal article" date="2010" name="Nature">
        <title>Comparative genomics reveals mobile pathogenicity chromosomes in Fusarium.</title>
        <authorList>
            <person name="Ma L.J."/>
            <person name="van der Does H.C."/>
            <person name="Borkovich K.A."/>
            <person name="Coleman J.J."/>
            <person name="Daboussi M.J."/>
            <person name="Di Pietro A."/>
            <person name="Dufresne M."/>
            <person name="Freitag M."/>
            <person name="Grabherr M."/>
            <person name="Henrissat B."/>
            <person name="Houterman P.M."/>
            <person name="Kang S."/>
            <person name="Shim W.B."/>
            <person name="Woloshuk C."/>
            <person name="Xie X."/>
            <person name="Xu J.R."/>
            <person name="Antoniw J."/>
            <person name="Baker S.E."/>
            <person name="Bluhm B.H."/>
            <person name="Breakspear A."/>
            <person name="Brown D.W."/>
            <person name="Butchko R.A."/>
            <person name="Chapman S."/>
            <person name="Coulson R."/>
            <person name="Coutinho P.M."/>
            <person name="Danchin E.G."/>
            <person name="Diener A."/>
            <person name="Gale L.R."/>
            <person name="Gardiner D.M."/>
            <person name="Goff S."/>
            <person name="Hammond-Kosack K.E."/>
            <person name="Hilburn K."/>
            <person name="Hua-Van A."/>
            <person name="Jonkers W."/>
            <person name="Kazan K."/>
            <person name="Kodira C.D."/>
            <person name="Koehrsen M."/>
            <person name="Kumar L."/>
            <person name="Lee Y.H."/>
            <person name="Li L."/>
            <person name="Manners J.M."/>
            <person name="Miranda-Saavedra D."/>
            <person name="Mukherjee M."/>
            <person name="Park G."/>
            <person name="Park J."/>
            <person name="Park S.Y."/>
            <person name="Proctor R.H."/>
            <person name="Regev A."/>
            <person name="Ruiz-Roldan M.C."/>
            <person name="Sain D."/>
            <person name="Sakthikumar S."/>
            <person name="Sykes S."/>
            <person name="Schwartz D.C."/>
            <person name="Turgeon B.G."/>
            <person name="Wapinski I."/>
            <person name="Yoder O."/>
            <person name="Young S."/>
            <person name="Zeng Q."/>
            <person name="Zhou S."/>
            <person name="Galagan J."/>
            <person name="Cuomo C.A."/>
            <person name="Kistler H.C."/>
            <person name="Rep M."/>
        </authorList>
    </citation>
    <scope>GENOME REANNOTATION</scope>
    <source>
        <strain evidence="4">ATCC MYA-4620 / CBS 123657 / FGSC 9075 / NRRL 31084 / PH-1</strain>
        <strain evidence="3">PH-1 / ATCC MYA-4620 / FGSC 9075 / NRRL 31084</strain>
    </source>
</reference>
<feature type="region of interest" description="Disordered" evidence="1">
    <location>
        <begin position="1203"/>
        <end position="1223"/>
    </location>
</feature>
<accession>A0A098DM81</accession>